<dbReference type="PROSITE" id="PS00028">
    <property type="entry name" value="ZINC_FINGER_C2H2_1"/>
    <property type="match status" value="5"/>
</dbReference>
<evidence type="ECO:0000256" key="3">
    <source>
        <dbReference type="ARBA" id="ARBA00006991"/>
    </source>
</evidence>
<feature type="domain" description="C2H2-type" evidence="13">
    <location>
        <begin position="236"/>
        <end position="263"/>
    </location>
</feature>
<feature type="domain" description="C2H2-type" evidence="13">
    <location>
        <begin position="348"/>
        <end position="360"/>
    </location>
</feature>
<comment type="subcellular location">
    <subcellularLocation>
        <location evidence="2">Nucleus</location>
    </subcellularLocation>
</comment>
<evidence type="ECO:0000256" key="8">
    <source>
        <dbReference type="ARBA" id="ARBA00023015"/>
    </source>
</evidence>
<feature type="domain" description="C2H2-type" evidence="13">
    <location>
        <begin position="320"/>
        <end position="347"/>
    </location>
</feature>
<dbReference type="FunFam" id="3.30.160.60:FF:000745">
    <property type="entry name" value="zinc finger protein 181 isoform X1"/>
    <property type="match status" value="1"/>
</dbReference>
<keyword evidence="6 12" id="KW-0863">Zinc-finger</keyword>
<evidence type="ECO:0000259" key="13">
    <source>
        <dbReference type="PROSITE" id="PS50157"/>
    </source>
</evidence>
<dbReference type="InterPro" id="IPR036236">
    <property type="entry name" value="Znf_C2H2_sf"/>
</dbReference>
<evidence type="ECO:0000256" key="2">
    <source>
        <dbReference type="ARBA" id="ARBA00004123"/>
    </source>
</evidence>
<dbReference type="InterPro" id="IPR013087">
    <property type="entry name" value="Znf_C2H2_type"/>
</dbReference>
<feature type="domain" description="C2H2-type" evidence="13">
    <location>
        <begin position="264"/>
        <end position="291"/>
    </location>
</feature>
<dbReference type="Gene3D" id="3.30.160.60">
    <property type="entry name" value="Classic Zinc Finger"/>
    <property type="match status" value="7"/>
</dbReference>
<keyword evidence="4" id="KW-0479">Metal-binding</keyword>
<organism evidence="14 15">
    <name type="scientific">Aotus nancymaae</name>
    <name type="common">Ma's night monkey</name>
    <dbReference type="NCBI Taxonomy" id="37293"/>
    <lineage>
        <taxon>Eukaryota</taxon>
        <taxon>Metazoa</taxon>
        <taxon>Chordata</taxon>
        <taxon>Craniata</taxon>
        <taxon>Vertebrata</taxon>
        <taxon>Euteleostomi</taxon>
        <taxon>Mammalia</taxon>
        <taxon>Eutheria</taxon>
        <taxon>Euarchontoglires</taxon>
        <taxon>Primates</taxon>
        <taxon>Haplorrhini</taxon>
        <taxon>Platyrrhini</taxon>
        <taxon>Aotidae</taxon>
        <taxon>Aotus</taxon>
    </lineage>
</organism>
<keyword evidence="8" id="KW-0805">Transcription regulation</keyword>
<keyword evidence="9" id="KW-0238">DNA-binding</keyword>
<evidence type="ECO:0000256" key="10">
    <source>
        <dbReference type="ARBA" id="ARBA00023163"/>
    </source>
</evidence>
<dbReference type="FunFam" id="3.30.160.60:FF:002289">
    <property type="entry name" value="Zinc finger protein 813"/>
    <property type="match status" value="1"/>
</dbReference>
<keyword evidence="15" id="KW-1185">Reference proteome</keyword>
<dbReference type="FunFam" id="3.30.160.60:FF:000295">
    <property type="entry name" value="zinc finger protein 19"/>
    <property type="match status" value="1"/>
</dbReference>
<keyword evidence="11" id="KW-0539">Nucleus</keyword>
<evidence type="ECO:0000313" key="14">
    <source>
        <dbReference type="Ensembl" id="ENSANAP00000000703.1"/>
    </source>
</evidence>
<dbReference type="FunFam" id="3.30.160.60:FF:000100">
    <property type="entry name" value="Zinc finger 45-like"/>
    <property type="match status" value="1"/>
</dbReference>
<dbReference type="Pfam" id="PF00096">
    <property type="entry name" value="zf-C2H2"/>
    <property type="match status" value="4"/>
</dbReference>
<evidence type="ECO:0000256" key="4">
    <source>
        <dbReference type="ARBA" id="ARBA00022723"/>
    </source>
</evidence>
<dbReference type="SUPFAM" id="SSF57667">
    <property type="entry name" value="beta-beta-alpha zinc fingers"/>
    <property type="match status" value="3"/>
</dbReference>
<dbReference type="FunFam" id="3.30.160.60:FF:000016">
    <property type="entry name" value="zinc finger protein 37 homolog"/>
    <property type="match status" value="1"/>
</dbReference>
<keyword evidence="7" id="KW-0862">Zinc</keyword>
<evidence type="ECO:0000256" key="7">
    <source>
        <dbReference type="ARBA" id="ARBA00022833"/>
    </source>
</evidence>
<dbReference type="FunFam" id="3.30.160.60:FF:002292">
    <property type="entry name" value="Zinc finger protein 816"/>
    <property type="match status" value="1"/>
</dbReference>
<reference evidence="14" key="2">
    <citation type="submission" date="2025-09" db="UniProtKB">
        <authorList>
            <consortium name="Ensembl"/>
        </authorList>
    </citation>
    <scope>IDENTIFICATION</scope>
</reference>
<evidence type="ECO:0000256" key="12">
    <source>
        <dbReference type="PROSITE-ProRule" id="PRU00042"/>
    </source>
</evidence>
<dbReference type="GO" id="GO:0031519">
    <property type="term" value="C:PcG protein complex"/>
    <property type="evidence" value="ECO:0007669"/>
    <property type="project" value="TreeGrafter"/>
</dbReference>
<comment type="function">
    <text evidence="1">May be involved in transcriptional regulation.</text>
</comment>
<dbReference type="AlphaFoldDB" id="A0A2K5BW95"/>
<evidence type="ECO:0000256" key="11">
    <source>
        <dbReference type="ARBA" id="ARBA00023242"/>
    </source>
</evidence>
<dbReference type="GO" id="GO:0000981">
    <property type="term" value="F:DNA-binding transcription factor activity, RNA polymerase II-specific"/>
    <property type="evidence" value="ECO:0007669"/>
    <property type="project" value="TreeGrafter"/>
</dbReference>
<evidence type="ECO:0000313" key="15">
    <source>
        <dbReference type="Proteomes" id="UP000233020"/>
    </source>
</evidence>
<dbReference type="GeneTree" id="ENSGT00940000154397"/>
<evidence type="ECO:0000256" key="9">
    <source>
        <dbReference type="ARBA" id="ARBA00023125"/>
    </source>
</evidence>
<protein>
    <recommendedName>
        <fullName evidence="13">C2H2-type domain-containing protein</fullName>
    </recommendedName>
</protein>
<sequence length="360" mass="41706">TVWDIPYSFGRDISSKCMMKEFSSTGPGNTEVFYTGTLETHESHHIENFCFQEIEKGIHDFEFPWQEDERNGHEAPMTETKEFSCSTDQYDQRHAENKPIKDELGLSFHSHLPEVHVFQTEENIGNQVEKSVNDASSVSASQRISRRPKIHVSNNYGINFLYSSFLTQKQKVHVREKPFQRHEESGKTFNCRSLLRKHPVIYLGEKQYECDVCGKVFNQKQYLAQHRRCHTGEKPYKCNECGKSFSDKSCLKRHHRVHTGEKPYKCNECDKTFSYTSSLTSHRRLHTGEKPYKCNECGKTFSHMSSLTSHYRLHTGEKPYKCNECGKTFGQSSALVNHKAVHTGEKPYKCDECGKTFGRN</sequence>
<dbReference type="GO" id="GO:0005667">
    <property type="term" value="C:transcription regulator complex"/>
    <property type="evidence" value="ECO:0007669"/>
    <property type="project" value="TreeGrafter"/>
</dbReference>
<keyword evidence="10" id="KW-0804">Transcription</keyword>
<keyword evidence="5" id="KW-0677">Repeat</keyword>
<name>A0A2K5BW95_AOTNA</name>
<dbReference type="SMART" id="SM00355">
    <property type="entry name" value="ZnF_C2H2"/>
    <property type="match status" value="5"/>
</dbReference>
<dbReference type="PANTHER" id="PTHR14003">
    <property type="entry name" value="TRANSCRIPTIONAL REPRESSOR PROTEIN YY"/>
    <property type="match status" value="1"/>
</dbReference>
<feature type="domain" description="C2H2-type" evidence="13">
    <location>
        <begin position="208"/>
        <end position="235"/>
    </location>
</feature>
<comment type="similarity">
    <text evidence="3">Belongs to the krueppel C2H2-type zinc-finger protein family.</text>
</comment>
<evidence type="ECO:0000256" key="1">
    <source>
        <dbReference type="ARBA" id="ARBA00003767"/>
    </source>
</evidence>
<evidence type="ECO:0000256" key="6">
    <source>
        <dbReference type="ARBA" id="ARBA00022771"/>
    </source>
</evidence>
<feature type="domain" description="C2H2-type" evidence="13">
    <location>
        <begin position="292"/>
        <end position="319"/>
    </location>
</feature>
<dbReference type="Pfam" id="PF13912">
    <property type="entry name" value="zf-C2H2_6"/>
    <property type="match status" value="2"/>
</dbReference>
<dbReference type="GO" id="GO:0000785">
    <property type="term" value="C:chromatin"/>
    <property type="evidence" value="ECO:0007669"/>
    <property type="project" value="TreeGrafter"/>
</dbReference>
<dbReference type="GO" id="GO:0008270">
    <property type="term" value="F:zinc ion binding"/>
    <property type="evidence" value="ECO:0007669"/>
    <property type="project" value="UniProtKB-KW"/>
</dbReference>
<dbReference type="OMA" id="TEQYDQS"/>
<dbReference type="PANTHER" id="PTHR14003:SF23">
    <property type="entry name" value="ZINC FINGER PROTEIN 143"/>
    <property type="match status" value="1"/>
</dbReference>
<dbReference type="GO" id="GO:0000978">
    <property type="term" value="F:RNA polymerase II cis-regulatory region sequence-specific DNA binding"/>
    <property type="evidence" value="ECO:0007669"/>
    <property type="project" value="TreeGrafter"/>
</dbReference>
<reference evidence="14" key="1">
    <citation type="submission" date="2025-08" db="UniProtKB">
        <authorList>
            <consortium name="Ensembl"/>
        </authorList>
    </citation>
    <scope>IDENTIFICATION</scope>
</reference>
<dbReference type="Ensembl" id="ENSANAT00000006132.1">
    <property type="protein sequence ID" value="ENSANAP00000000703.1"/>
    <property type="gene ID" value="ENSANAG00000005861.1"/>
</dbReference>
<accession>A0A2K5BW95</accession>
<proteinExistence type="inferred from homology"/>
<dbReference type="FunFam" id="3.30.160.60:FF:002090">
    <property type="entry name" value="Zinc finger protein 473"/>
    <property type="match status" value="1"/>
</dbReference>
<dbReference type="Proteomes" id="UP000233020">
    <property type="component" value="Unplaced"/>
</dbReference>
<dbReference type="PROSITE" id="PS50157">
    <property type="entry name" value="ZINC_FINGER_C2H2_2"/>
    <property type="match status" value="6"/>
</dbReference>
<evidence type="ECO:0000256" key="5">
    <source>
        <dbReference type="ARBA" id="ARBA00022737"/>
    </source>
</evidence>